<dbReference type="InterPro" id="IPR015424">
    <property type="entry name" value="PyrdxlP-dep_Trfase"/>
</dbReference>
<dbReference type="CDD" id="cd00609">
    <property type="entry name" value="AAT_like"/>
    <property type="match status" value="1"/>
</dbReference>
<dbReference type="InterPro" id="IPR015422">
    <property type="entry name" value="PyrdxlP-dep_Trfase_small"/>
</dbReference>
<evidence type="ECO:0000256" key="4">
    <source>
        <dbReference type="ARBA" id="ARBA00007970"/>
    </source>
</evidence>
<comment type="pathway">
    <text evidence="2">Cofactor biosynthesis; adenosylcobalamin biosynthesis.</text>
</comment>
<evidence type="ECO:0000256" key="5">
    <source>
        <dbReference type="ARBA" id="ARBA00012285"/>
    </source>
</evidence>
<evidence type="ECO:0000256" key="10">
    <source>
        <dbReference type="ARBA" id="ARBA00022679"/>
    </source>
</evidence>
<dbReference type="EnsemblBacteria" id="CAI50742">
    <property type="protein sequence ID" value="CAI50742"/>
    <property type="gene ID" value="NP_5302A"/>
</dbReference>
<evidence type="ECO:0000256" key="12">
    <source>
        <dbReference type="ARBA" id="ARBA00023102"/>
    </source>
</evidence>
<dbReference type="Proteomes" id="UP000002698">
    <property type="component" value="Chromosome"/>
</dbReference>
<feature type="domain" description="Aminotransferase class I/classII large" evidence="17">
    <location>
        <begin position="21"/>
        <end position="333"/>
    </location>
</feature>
<evidence type="ECO:0000256" key="15">
    <source>
        <dbReference type="ARBA" id="ARBA00048531"/>
    </source>
</evidence>
<dbReference type="GO" id="GO:0030170">
    <property type="term" value="F:pyridoxal phosphate binding"/>
    <property type="evidence" value="ECO:0007669"/>
    <property type="project" value="InterPro"/>
</dbReference>
<dbReference type="OrthoDB" id="39225at2157"/>
<evidence type="ECO:0000256" key="11">
    <source>
        <dbReference type="ARBA" id="ARBA00022898"/>
    </source>
</evidence>
<keyword evidence="9" id="KW-0028">Amino-acid biosynthesis</keyword>
<dbReference type="PANTHER" id="PTHR43643:SF6">
    <property type="entry name" value="HISTIDINOL-PHOSPHATE AMINOTRANSFERASE"/>
    <property type="match status" value="1"/>
</dbReference>
<dbReference type="EC" id="2.6.1.9" evidence="6"/>
<evidence type="ECO:0000256" key="7">
    <source>
        <dbReference type="ARBA" id="ARBA00022573"/>
    </source>
</evidence>
<dbReference type="EMBL" id="CR936257">
    <property type="protein sequence ID" value="CAI50742.1"/>
    <property type="molecule type" value="Genomic_DNA"/>
</dbReference>
<dbReference type="InterPro" id="IPR004839">
    <property type="entry name" value="Aminotransferase_I/II_large"/>
</dbReference>
<organism evidence="18 19">
    <name type="scientific">Natronomonas pharaonis (strain ATCC 35678 / DSM 2160 / CIP 103997 / JCM 8858 / NBRC 14720 / NCIMB 2260 / Gabara)</name>
    <name type="common">Halobacterium pharaonis</name>
    <dbReference type="NCBI Taxonomy" id="348780"/>
    <lineage>
        <taxon>Archaea</taxon>
        <taxon>Methanobacteriati</taxon>
        <taxon>Methanobacteriota</taxon>
        <taxon>Stenosarchaea group</taxon>
        <taxon>Halobacteria</taxon>
        <taxon>Halobacteriales</taxon>
        <taxon>Natronomonadaceae</taxon>
        <taxon>Natronomonas</taxon>
    </lineage>
</organism>
<dbReference type="Gene3D" id="3.40.640.10">
    <property type="entry name" value="Type I PLP-dependent aspartate aminotransferase-like (Major domain)"/>
    <property type="match status" value="1"/>
</dbReference>
<dbReference type="InterPro" id="IPR005860">
    <property type="entry name" value="CobD"/>
</dbReference>
<evidence type="ECO:0000313" key="18">
    <source>
        <dbReference type="EMBL" id="CAI50742.1"/>
    </source>
</evidence>
<gene>
    <name evidence="18" type="primary">cobD</name>
    <name evidence="18" type="ordered locus">NP_5302A</name>
</gene>
<dbReference type="RefSeq" id="WP_011324351.1">
    <property type="nucleotide sequence ID" value="NC_007426.1"/>
</dbReference>
<dbReference type="InterPro" id="IPR004838">
    <property type="entry name" value="NHTrfase_class1_PyrdxlP-BS"/>
</dbReference>
<evidence type="ECO:0000256" key="9">
    <source>
        <dbReference type="ARBA" id="ARBA00022605"/>
    </source>
</evidence>
<comment type="function">
    <text evidence="1">Decarboxylates L-threonine-O-3-phosphate to yield (R)-1-amino-2-propanol O-2-phosphate, the precursor for the linkage between the nucleotide loop and the corrin ring in cobalamin.</text>
</comment>
<dbReference type="GO" id="GO:0009236">
    <property type="term" value="P:cobalamin biosynthetic process"/>
    <property type="evidence" value="ECO:0007669"/>
    <property type="project" value="UniProtKB-UniPathway"/>
</dbReference>
<dbReference type="PROSITE" id="PS00105">
    <property type="entry name" value="AA_TRANSFER_CLASS_1"/>
    <property type="match status" value="1"/>
</dbReference>
<protein>
    <recommendedName>
        <fullName evidence="13">L-threonine-O-3-phosphate decarboxylase</fullName>
        <ecNumber evidence="6">2.6.1.9</ecNumber>
        <ecNumber evidence="5">4.1.1.81</ecNumber>
    </recommendedName>
</protein>
<dbReference type="KEGG" id="nph:NP_5302A"/>
<keyword evidence="10" id="KW-0808">Transferase</keyword>
<dbReference type="Gene3D" id="3.90.1150.10">
    <property type="entry name" value="Aspartate Aminotransferase, domain 1"/>
    <property type="match status" value="1"/>
</dbReference>
<reference evidence="18 19" key="1">
    <citation type="journal article" date="2005" name="Genome Res.">
        <title>Living with two extremes: conclusions from the genome sequence of Natronomonas pharaonis.</title>
        <authorList>
            <person name="Falb M."/>
            <person name="Pfeiffer F."/>
            <person name="Palm P."/>
            <person name="Rodewald K."/>
            <person name="Hickmann V."/>
            <person name="Tittor J."/>
            <person name="Oesterhelt D."/>
        </authorList>
    </citation>
    <scope>NUCLEOTIDE SEQUENCE [LARGE SCALE GENOMIC DNA]</scope>
    <source>
        <strain evidence="19">ATCC 35678 / DSM 2160 / CIP 103997 / JCM 8858 / NBRC 14720 / NCIMB 2260 / Gabara</strain>
    </source>
</reference>
<dbReference type="GO" id="GO:0004400">
    <property type="term" value="F:histidinol-phosphate transaminase activity"/>
    <property type="evidence" value="ECO:0007669"/>
    <property type="project" value="UniProtKB-EC"/>
</dbReference>
<keyword evidence="11" id="KW-0663">Pyridoxal phosphate</keyword>
<dbReference type="InterPro" id="IPR015421">
    <property type="entry name" value="PyrdxlP-dep_Trfase_major"/>
</dbReference>
<dbReference type="SUPFAM" id="SSF53383">
    <property type="entry name" value="PLP-dependent transferases"/>
    <property type="match status" value="1"/>
</dbReference>
<comment type="catalytic activity">
    <reaction evidence="15">
        <text>O-phospho-L-threonine + H(+) = (R)-1-aminopropan-2-yl phosphate + CO2</text>
        <dbReference type="Rhea" id="RHEA:11492"/>
        <dbReference type="ChEBI" id="CHEBI:15378"/>
        <dbReference type="ChEBI" id="CHEBI:16526"/>
        <dbReference type="ChEBI" id="CHEBI:58563"/>
        <dbReference type="ChEBI" id="CHEBI:58675"/>
        <dbReference type="EC" id="4.1.1.81"/>
    </reaction>
</comment>
<dbReference type="GO" id="GO:0000105">
    <property type="term" value="P:L-histidine biosynthetic process"/>
    <property type="evidence" value="ECO:0007669"/>
    <property type="project" value="UniProtKB-KW"/>
</dbReference>
<dbReference type="UniPathway" id="UPA00148"/>
<evidence type="ECO:0000259" key="17">
    <source>
        <dbReference type="Pfam" id="PF00155"/>
    </source>
</evidence>
<evidence type="ECO:0000256" key="3">
    <source>
        <dbReference type="ARBA" id="ARBA00005011"/>
    </source>
</evidence>
<dbReference type="PANTHER" id="PTHR43643">
    <property type="entry name" value="HISTIDINOL-PHOSPHATE AMINOTRANSFERASE 2"/>
    <property type="match status" value="1"/>
</dbReference>
<dbReference type="InterPro" id="IPR050106">
    <property type="entry name" value="HistidinolP_aminotransfase"/>
</dbReference>
<feature type="region of interest" description="Disordered" evidence="16">
    <location>
        <begin position="1"/>
        <end position="24"/>
    </location>
</feature>
<evidence type="ECO:0000256" key="13">
    <source>
        <dbReference type="ARBA" id="ARBA00029996"/>
    </source>
</evidence>
<keyword evidence="12" id="KW-0368">Histidine biosynthesis</keyword>
<evidence type="ECO:0000256" key="14">
    <source>
        <dbReference type="ARBA" id="ARBA00047481"/>
    </source>
</evidence>
<keyword evidence="7" id="KW-0169">Cobalamin biosynthesis</keyword>
<evidence type="ECO:0000256" key="2">
    <source>
        <dbReference type="ARBA" id="ARBA00004953"/>
    </source>
</evidence>
<comment type="pathway">
    <text evidence="3">Amino-acid biosynthesis; L-histidine biosynthesis; L-histidine from 5-phospho-alpha-D-ribose 1-diphosphate: step 7/9.</text>
</comment>
<evidence type="ECO:0000313" key="19">
    <source>
        <dbReference type="Proteomes" id="UP000002698"/>
    </source>
</evidence>
<feature type="compositionally biased region" description="Basic and acidic residues" evidence="16">
    <location>
        <begin position="8"/>
        <end position="17"/>
    </location>
</feature>
<proteinExistence type="inferred from homology"/>
<keyword evidence="19" id="KW-1185">Reference proteome</keyword>
<accession>A0A1U7EZJ4</accession>
<dbReference type="Pfam" id="PF00155">
    <property type="entry name" value="Aminotran_1_2"/>
    <property type="match status" value="1"/>
</dbReference>
<dbReference type="GO" id="GO:0048472">
    <property type="term" value="F:threonine-phosphate decarboxylase activity"/>
    <property type="evidence" value="ECO:0007669"/>
    <property type="project" value="UniProtKB-EC"/>
</dbReference>
<keyword evidence="18" id="KW-0456">Lyase</keyword>
<evidence type="ECO:0000256" key="8">
    <source>
        <dbReference type="ARBA" id="ARBA00022576"/>
    </source>
</evidence>
<evidence type="ECO:0000256" key="16">
    <source>
        <dbReference type="SAM" id="MobiDB-lite"/>
    </source>
</evidence>
<evidence type="ECO:0000256" key="6">
    <source>
        <dbReference type="ARBA" id="ARBA00012748"/>
    </source>
</evidence>
<keyword evidence="8" id="KW-0032">Aminotransferase</keyword>
<name>A0A1U7EZJ4_NATPD</name>
<dbReference type="STRING" id="348780.NP_5302A"/>
<comment type="catalytic activity">
    <reaction evidence="14">
        <text>L-histidinol phosphate + 2-oxoglutarate = 3-(imidazol-4-yl)-2-oxopropyl phosphate + L-glutamate</text>
        <dbReference type="Rhea" id="RHEA:23744"/>
        <dbReference type="ChEBI" id="CHEBI:16810"/>
        <dbReference type="ChEBI" id="CHEBI:29985"/>
        <dbReference type="ChEBI" id="CHEBI:57766"/>
        <dbReference type="ChEBI" id="CHEBI:57980"/>
        <dbReference type="EC" id="2.6.1.9"/>
    </reaction>
</comment>
<sequence>MDPDSIDAVDRVPHGSSDDPDVLDLSANINPEVPDGCRAVYREAFADARSYPNDSYPEYRAAAADYVGCAADDVVPTAGGLAAMRLAIGTVVGPGDRVLVPAPSFGEYAREVRLAGGEPDIVDYGTLLDRSPEEYAMAVVCTPNNPTGDCYDADTLRAFADRCAEVGTVLLADEAFLGFTDRASLAGREGVVVARSLTKLFGLPGLRAGFAVATGELGDRLQTARPAWSLGGPAAAVGAHAMADTAFVSDTRRRIDRERAHLRDRLAAHGFEVFPSEAPFLLCDVGGPPDGLLAACREHGVVLRDATTFRGLDRHVRIAVRTREATETLCETLDVVL</sequence>
<dbReference type="EC" id="4.1.1.81" evidence="5"/>
<dbReference type="eggNOG" id="arCOG04273">
    <property type="taxonomic scope" value="Archaea"/>
</dbReference>
<dbReference type="NCBIfam" id="TIGR01140">
    <property type="entry name" value="L_thr_O3P_dcar"/>
    <property type="match status" value="1"/>
</dbReference>
<dbReference type="AlphaFoldDB" id="A0A1U7EZJ4"/>
<comment type="similarity">
    <text evidence="4">Belongs to the class-II pyridoxal-phosphate-dependent aminotransferase family. Histidinol-phosphate aminotransferase subfamily.</text>
</comment>
<dbReference type="GeneID" id="3702618"/>
<evidence type="ECO:0000256" key="1">
    <source>
        <dbReference type="ARBA" id="ARBA00003444"/>
    </source>
</evidence>
<dbReference type="HOGENOM" id="CLU_017584_3_2_2"/>